<evidence type="ECO:0000256" key="3">
    <source>
        <dbReference type="ARBA" id="ARBA00023163"/>
    </source>
</evidence>
<organism evidence="5 6">
    <name type="scientific">Dactylosporangium matsuzakiense</name>
    <dbReference type="NCBI Taxonomy" id="53360"/>
    <lineage>
        <taxon>Bacteria</taxon>
        <taxon>Bacillati</taxon>
        <taxon>Actinomycetota</taxon>
        <taxon>Actinomycetes</taxon>
        <taxon>Micromonosporales</taxon>
        <taxon>Micromonosporaceae</taxon>
        <taxon>Dactylosporangium</taxon>
    </lineage>
</organism>
<dbReference type="GO" id="GO:0003700">
    <property type="term" value="F:DNA-binding transcription factor activity"/>
    <property type="evidence" value="ECO:0007669"/>
    <property type="project" value="InterPro"/>
</dbReference>
<keyword evidence="1" id="KW-0805">Transcription regulation</keyword>
<dbReference type="CDD" id="cd07377">
    <property type="entry name" value="WHTH_GntR"/>
    <property type="match status" value="1"/>
</dbReference>
<gene>
    <name evidence="5" type="ORF">GCM10017581_024160</name>
</gene>
<evidence type="ECO:0000259" key="4">
    <source>
        <dbReference type="PROSITE" id="PS50949"/>
    </source>
</evidence>
<dbReference type="Pfam" id="PF00392">
    <property type="entry name" value="GntR"/>
    <property type="match status" value="1"/>
</dbReference>
<dbReference type="GO" id="GO:0045892">
    <property type="term" value="P:negative regulation of DNA-templated transcription"/>
    <property type="evidence" value="ECO:0007669"/>
    <property type="project" value="TreeGrafter"/>
</dbReference>
<evidence type="ECO:0000313" key="5">
    <source>
        <dbReference type="EMBL" id="GLL00675.1"/>
    </source>
</evidence>
<dbReference type="InterPro" id="IPR050679">
    <property type="entry name" value="Bact_HTH_transcr_reg"/>
</dbReference>
<feature type="domain" description="HTH gntR-type" evidence="4">
    <location>
        <begin position="2"/>
        <end position="70"/>
    </location>
</feature>
<protein>
    <recommendedName>
        <fullName evidence="4">HTH gntR-type domain-containing protein</fullName>
    </recommendedName>
</protein>
<evidence type="ECO:0000256" key="1">
    <source>
        <dbReference type="ARBA" id="ARBA00023015"/>
    </source>
</evidence>
<reference evidence="5" key="1">
    <citation type="journal article" date="2014" name="Int. J. Syst. Evol. Microbiol.">
        <title>Complete genome sequence of Corynebacterium casei LMG S-19264T (=DSM 44701T), isolated from a smear-ripened cheese.</title>
        <authorList>
            <consortium name="US DOE Joint Genome Institute (JGI-PGF)"/>
            <person name="Walter F."/>
            <person name="Albersmeier A."/>
            <person name="Kalinowski J."/>
            <person name="Ruckert C."/>
        </authorList>
    </citation>
    <scope>NUCLEOTIDE SEQUENCE</scope>
    <source>
        <strain evidence="5">VKM Ac-1321</strain>
    </source>
</reference>
<keyword evidence="6" id="KW-1185">Reference proteome</keyword>
<dbReference type="PANTHER" id="PTHR44846">
    <property type="entry name" value="MANNOSYL-D-GLYCERATE TRANSPORT/METABOLISM SYSTEM REPRESSOR MNGR-RELATED"/>
    <property type="match status" value="1"/>
</dbReference>
<keyword evidence="2" id="KW-0238">DNA-binding</keyword>
<evidence type="ECO:0000313" key="6">
    <source>
        <dbReference type="Proteomes" id="UP001143480"/>
    </source>
</evidence>
<reference evidence="5" key="2">
    <citation type="submission" date="2023-01" db="EMBL/GenBank/DDBJ databases">
        <authorList>
            <person name="Sun Q."/>
            <person name="Evtushenko L."/>
        </authorList>
    </citation>
    <scope>NUCLEOTIDE SEQUENCE</scope>
    <source>
        <strain evidence="5">VKM Ac-1321</strain>
    </source>
</reference>
<evidence type="ECO:0000256" key="2">
    <source>
        <dbReference type="ARBA" id="ARBA00023125"/>
    </source>
</evidence>
<dbReference type="Proteomes" id="UP001143480">
    <property type="component" value="Unassembled WGS sequence"/>
</dbReference>
<dbReference type="Gene3D" id="3.40.1410.10">
    <property type="entry name" value="Chorismate lyase-like"/>
    <property type="match status" value="1"/>
</dbReference>
<keyword evidence="3" id="KW-0804">Transcription</keyword>
<sequence length="225" mass="25024">MEPKFAAVVTSLQERIADGRLPVGATLPSEAELTLEFETSRATVVRALRHLRQHGWIMGRQGKGRVVLGRPLTALSTLPRRIQYLLQADRHAELLGVHRVPANPRIAATLGVPMGHDVYATRYRLAVLNAVPLALTTTFTRTRPPEQRGILAHFESATGRRPHRVIERWGARLSTPAETTALSLPHPRSVAVTLLTVHDARDRPYLALDAILSRETPELIETYEI</sequence>
<dbReference type="SUPFAM" id="SSF64288">
    <property type="entry name" value="Chorismate lyase-like"/>
    <property type="match status" value="1"/>
</dbReference>
<name>A0A9W6KH72_9ACTN</name>
<dbReference type="RefSeq" id="WP_223098452.1">
    <property type="nucleotide sequence ID" value="NZ_BAAAXA010000001.1"/>
</dbReference>
<dbReference type="SMART" id="SM00345">
    <property type="entry name" value="HTH_GNTR"/>
    <property type="match status" value="1"/>
</dbReference>
<dbReference type="EMBL" id="BSFP01000010">
    <property type="protein sequence ID" value="GLL00675.1"/>
    <property type="molecule type" value="Genomic_DNA"/>
</dbReference>
<dbReference type="AlphaFoldDB" id="A0A9W6KH72"/>
<comment type="caution">
    <text evidence="5">The sequence shown here is derived from an EMBL/GenBank/DDBJ whole genome shotgun (WGS) entry which is preliminary data.</text>
</comment>
<dbReference type="Pfam" id="PF07702">
    <property type="entry name" value="UTRA"/>
    <property type="match status" value="1"/>
</dbReference>
<accession>A0A9W6KH72</accession>
<dbReference type="InterPro" id="IPR036390">
    <property type="entry name" value="WH_DNA-bd_sf"/>
</dbReference>
<dbReference type="PANTHER" id="PTHR44846:SF17">
    <property type="entry name" value="GNTR-FAMILY TRANSCRIPTIONAL REGULATOR"/>
    <property type="match status" value="1"/>
</dbReference>
<dbReference type="Gene3D" id="1.10.10.10">
    <property type="entry name" value="Winged helix-like DNA-binding domain superfamily/Winged helix DNA-binding domain"/>
    <property type="match status" value="1"/>
</dbReference>
<dbReference type="InterPro" id="IPR000524">
    <property type="entry name" value="Tscrpt_reg_HTH_GntR"/>
</dbReference>
<dbReference type="InterPro" id="IPR028978">
    <property type="entry name" value="Chorismate_lyase_/UTRA_dom_sf"/>
</dbReference>
<dbReference type="SUPFAM" id="SSF46785">
    <property type="entry name" value="Winged helix' DNA-binding domain"/>
    <property type="match status" value="1"/>
</dbReference>
<dbReference type="PROSITE" id="PS50949">
    <property type="entry name" value="HTH_GNTR"/>
    <property type="match status" value="1"/>
</dbReference>
<dbReference type="InterPro" id="IPR036388">
    <property type="entry name" value="WH-like_DNA-bd_sf"/>
</dbReference>
<proteinExistence type="predicted"/>
<dbReference type="InterPro" id="IPR011663">
    <property type="entry name" value="UTRA"/>
</dbReference>
<dbReference type="PRINTS" id="PR00035">
    <property type="entry name" value="HTHGNTR"/>
</dbReference>
<dbReference type="GO" id="GO:0003677">
    <property type="term" value="F:DNA binding"/>
    <property type="evidence" value="ECO:0007669"/>
    <property type="project" value="UniProtKB-KW"/>
</dbReference>